<comment type="caution">
    <text evidence="1">The sequence shown here is derived from an EMBL/GenBank/DDBJ whole genome shotgun (WGS) entry which is preliminary data.</text>
</comment>
<evidence type="ECO:0000313" key="1">
    <source>
        <dbReference type="EMBL" id="OXZ39629.1"/>
    </source>
</evidence>
<organism evidence="1 2">
    <name type="scientific">Finegoldia magna</name>
    <name type="common">Peptostreptococcus magnus</name>
    <dbReference type="NCBI Taxonomy" id="1260"/>
    <lineage>
        <taxon>Bacteria</taxon>
        <taxon>Bacillati</taxon>
        <taxon>Bacillota</taxon>
        <taxon>Tissierellia</taxon>
        <taxon>Tissierellales</taxon>
        <taxon>Peptoniphilaceae</taxon>
        <taxon>Finegoldia</taxon>
    </lineage>
</organism>
<evidence type="ECO:0000313" key="2">
    <source>
        <dbReference type="Proteomes" id="UP000215361"/>
    </source>
</evidence>
<name>A0A133N1R9_FINMA</name>
<dbReference type="AlphaFoldDB" id="A0A133N1R9"/>
<dbReference type="OMA" id="RFWNNNM"/>
<reference evidence="2" key="1">
    <citation type="submission" date="2017-04" db="EMBL/GenBank/DDBJ databases">
        <title>Finegoldia magna isolated from orthopedic joint implant-associated infections.</title>
        <authorList>
            <person name="Bjorklund S."/>
            <person name="Bruggemann H."/>
            <person name="Jensen A."/>
            <person name="Hellmark B."/>
            <person name="Soderquist B."/>
        </authorList>
    </citation>
    <scope>NUCLEOTIDE SEQUENCE [LARGE SCALE GENOMIC DNA]</scope>
    <source>
        <strain evidence="2">08T492</strain>
    </source>
</reference>
<dbReference type="RefSeq" id="WP_002837489.1">
    <property type="nucleotide sequence ID" value="NZ_CABKMR010000001.1"/>
</dbReference>
<dbReference type="Proteomes" id="UP000215361">
    <property type="component" value="Unassembled WGS sequence"/>
</dbReference>
<protein>
    <submittedName>
        <fullName evidence="1">Uncharacterized protein</fullName>
    </submittedName>
</protein>
<accession>A0A133N1R9</accession>
<gene>
    <name evidence="1" type="ORF">B9N56_00710</name>
</gene>
<dbReference type="EMBL" id="NDYI01000003">
    <property type="protein sequence ID" value="OXZ39629.1"/>
    <property type="molecule type" value="Genomic_DNA"/>
</dbReference>
<sequence>MSIKINNEVVEMMLYFWQSASEGQKVAESFIIDVANRDEMKLIYNDKFDEEAVRRVLSSITNKELLNGGSPEEKRFWNNNMWMMEDMGVVDQMVQPIKHLNLDDVETDKKELIFVPGHVDEYYDLGDKLVVNFFKVSVDIFGGTGAVTMDGEDFREHIIKLLQK</sequence>
<proteinExistence type="predicted"/>